<dbReference type="AlphaFoldDB" id="A0AA37KLN9"/>
<dbReference type="PROSITE" id="PS51186">
    <property type="entry name" value="GNAT"/>
    <property type="match status" value="1"/>
</dbReference>
<dbReference type="RefSeq" id="WP_244076248.1">
    <property type="nucleotide sequence ID" value="NZ_AP025581.1"/>
</dbReference>
<feature type="domain" description="N-acetyltransferase" evidence="3">
    <location>
        <begin position="1"/>
        <end position="135"/>
    </location>
</feature>
<dbReference type="InterPro" id="IPR000182">
    <property type="entry name" value="GNAT_dom"/>
</dbReference>
<dbReference type="CDD" id="cd04301">
    <property type="entry name" value="NAT_SF"/>
    <property type="match status" value="1"/>
</dbReference>
<accession>A0AA37KLN9</accession>
<dbReference type="Gene3D" id="3.40.630.30">
    <property type="match status" value="1"/>
</dbReference>
<sequence length="150" mass="16905">MEFEIVKTDTPDRSLLLLADESEESVADYAGRGTTYAACRGRQILGQYVLLHTRPFTAEVVNIAVAPEYQRRGIATALLQHAVRTARDAGFRLLEIGTGDIGAGQIALYERCGFVRCGIDEDYFRKHFPAPIFENGIECRHMVRLRMELR</sequence>
<dbReference type="Pfam" id="PF00583">
    <property type="entry name" value="Acetyltransf_1"/>
    <property type="match status" value="1"/>
</dbReference>
<evidence type="ECO:0000259" key="3">
    <source>
        <dbReference type="PROSITE" id="PS51186"/>
    </source>
</evidence>
<comment type="caution">
    <text evidence="4">The sequence shown here is derived from an EMBL/GenBank/DDBJ whole genome shotgun (WGS) entry which is preliminary data.</text>
</comment>
<dbReference type="PANTHER" id="PTHR43877">
    <property type="entry name" value="AMINOALKYLPHOSPHONATE N-ACETYLTRANSFERASE-RELATED-RELATED"/>
    <property type="match status" value="1"/>
</dbReference>
<dbReference type="SUPFAM" id="SSF55729">
    <property type="entry name" value="Acyl-CoA N-acyltransferases (Nat)"/>
    <property type="match status" value="1"/>
</dbReference>
<proteinExistence type="predicted"/>
<evidence type="ECO:0000313" key="4">
    <source>
        <dbReference type="EMBL" id="GKI18240.1"/>
    </source>
</evidence>
<reference evidence="4" key="1">
    <citation type="submission" date="2022-01" db="EMBL/GenBank/DDBJ databases">
        <title>Novel bile acid biosynthetic pathways are enriched in the microbiome of centenarians.</title>
        <authorList>
            <person name="Sato Y."/>
            <person name="Atarashi K."/>
            <person name="Plichta R.D."/>
            <person name="Arai Y."/>
            <person name="Sasajima S."/>
            <person name="Kearney M.S."/>
            <person name="Suda W."/>
            <person name="Takeshita K."/>
            <person name="Sasaki T."/>
            <person name="Okamoto S."/>
            <person name="Skelly N.A."/>
            <person name="Okamura Y."/>
            <person name="Vlamakis H."/>
            <person name="Li Y."/>
            <person name="Tanoue T."/>
            <person name="Takei H."/>
            <person name="Nittono H."/>
            <person name="Narushima S."/>
            <person name="Irie J."/>
            <person name="Itoh H."/>
            <person name="Moriya K."/>
            <person name="Sugiura Y."/>
            <person name="Suematsu M."/>
            <person name="Moritoki N."/>
            <person name="Shibata S."/>
            <person name="Littman R.D."/>
            <person name="Fischbach A.M."/>
            <person name="Uwamino Y."/>
            <person name="Inoue T."/>
            <person name="Honda A."/>
            <person name="Hattori M."/>
            <person name="Murai T."/>
            <person name="Xavier J.R."/>
            <person name="Hirose N."/>
            <person name="Honda K."/>
        </authorList>
    </citation>
    <scope>NUCLEOTIDE SEQUENCE</scope>
    <source>
        <strain evidence="4">CE91-St16</strain>
    </source>
</reference>
<dbReference type="InterPro" id="IPR050832">
    <property type="entry name" value="Bact_Acetyltransf"/>
</dbReference>
<organism evidence="4 5">
    <name type="scientific">Alistipes finegoldii</name>
    <dbReference type="NCBI Taxonomy" id="214856"/>
    <lineage>
        <taxon>Bacteria</taxon>
        <taxon>Pseudomonadati</taxon>
        <taxon>Bacteroidota</taxon>
        <taxon>Bacteroidia</taxon>
        <taxon>Bacteroidales</taxon>
        <taxon>Rikenellaceae</taxon>
        <taxon>Alistipes</taxon>
    </lineage>
</organism>
<dbReference type="GO" id="GO:0016747">
    <property type="term" value="F:acyltransferase activity, transferring groups other than amino-acyl groups"/>
    <property type="evidence" value="ECO:0007669"/>
    <property type="project" value="InterPro"/>
</dbReference>
<dbReference type="EMBL" id="BQOL01000001">
    <property type="protein sequence ID" value="GKI18240.1"/>
    <property type="molecule type" value="Genomic_DNA"/>
</dbReference>
<name>A0AA37KLN9_9BACT</name>
<dbReference type="InterPro" id="IPR016181">
    <property type="entry name" value="Acyl_CoA_acyltransferase"/>
</dbReference>
<keyword evidence="1" id="KW-0808">Transferase</keyword>
<dbReference type="Proteomes" id="UP001055105">
    <property type="component" value="Unassembled WGS sequence"/>
</dbReference>
<evidence type="ECO:0000313" key="5">
    <source>
        <dbReference type="Proteomes" id="UP001055105"/>
    </source>
</evidence>
<keyword evidence="2" id="KW-0012">Acyltransferase</keyword>
<evidence type="ECO:0000256" key="2">
    <source>
        <dbReference type="ARBA" id="ARBA00023315"/>
    </source>
</evidence>
<evidence type="ECO:0000256" key="1">
    <source>
        <dbReference type="ARBA" id="ARBA00022679"/>
    </source>
</evidence>
<gene>
    <name evidence="4" type="primary">yvbK</name>
    <name evidence="4" type="ORF">CE91St16_11480</name>
</gene>
<protein>
    <submittedName>
        <fullName evidence="4">N-acetyltransferase YvbK</fullName>
    </submittedName>
</protein>